<dbReference type="Gene3D" id="2.60.40.730">
    <property type="entry name" value="SOR catalytic domain"/>
    <property type="match status" value="1"/>
</dbReference>
<feature type="binding site" evidence="15">
    <location>
        <position position="56"/>
    </location>
    <ligand>
        <name>Fe cation</name>
        <dbReference type="ChEBI" id="CHEBI:24875"/>
        <label>1</label>
    </ligand>
</feature>
<sequence>MLTEKNAMSKQFEIYKCEKCGNIVELLFASSGTLSCCGQPMTLMNDSNTSGAKEKHVPIIENNGSGCKVTVSTVIHPMEEKHWIEWIEIVTIDGHHCKKFLNPGDEPIAYFNYPLEQIAYAREYCNLHGLWEVSVN</sequence>
<keyword evidence="6" id="KW-0813">Transport</keyword>
<dbReference type="EMBL" id="AM180252">
    <property type="protein sequence ID" value="CAJ54329.1"/>
    <property type="molecule type" value="Genomic_DNA"/>
</dbReference>
<dbReference type="PANTHER" id="PTHR36541:SF1">
    <property type="entry name" value="SUPEROXIDE REDUCTASE-RELATED"/>
    <property type="match status" value="1"/>
</dbReference>
<dbReference type="InterPro" id="IPR004793">
    <property type="entry name" value="Desulfoferrodoxin_rbo"/>
</dbReference>
<dbReference type="GO" id="GO:0005506">
    <property type="term" value="F:iron ion binding"/>
    <property type="evidence" value="ECO:0007669"/>
    <property type="project" value="InterPro"/>
</dbReference>
<evidence type="ECO:0000256" key="12">
    <source>
        <dbReference type="ARBA" id="ARBA00024690"/>
    </source>
</evidence>
<evidence type="ECO:0000256" key="10">
    <source>
        <dbReference type="ARBA" id="ARBA00023002"/>
    </source>
</evidence>
<dbReference type="NCBIfam" id="TIGR00320">
    <property type="entry name" value="dfx_rbo"/>
    <property type="match status" value="1"/>
</dbReference>
<feature type="binding site" evidence="15">
    <location>
        <position position="20"/>
    </location>
    <ligand>
        <name>Fe cation</name>
        <dbReference type="ChEBI" id="CHEBI:24875"/>
        <label>1</label>
    </ligand>
</feature>
<keyword evidence="10" id="KW-0560">Oxidoreductase</keyword>
<dbReference type="eggNOG" id="COG2033">
    <property type="taxonomic scope" value="Bacteria"/>
</dbReference>
<feature type="binding site" evidence="15">
    <location>
        <position position="17"/>
    </location>
    <ligand>
        <name>Fe cation</name>
        <dbReference type="ChEBI" id="CHEBI:24875"/>
        <label>1</label>
    </ligand>
</feature>
<evidence type="ECO:0000256" key="2">
    <source>
        <dbReference type="ARBA" id="ARBA00005941"/>
    </source>
</evidence>
<evidence type="ECO:0000256" key="6">
    <source>
        <dbReference type="ARBA" id="ARBA00022448"/>
    </source>
</evidence>
<name>Q1MRP7_LAWIP</name>
<comment type="catalytic activity">
    <reaction evidence="14">
        <text>reduced [rubredoxin] + superoxide + 2 H(+) = oxidized [rubredoxin] + H2O2</text>
        <dbReference type="Rhea" id="RHEA:21324"/>
        <dbReference type="Rhea" id="RHEA-COMP:10302"/>
        <dbReference type="Rhea" id="RHEA-COMP:10303"/>
        <dbReference type="ChEBI" id="CHEBI:15378"/>
        <dbReference type="ChEBI" id="CHEBI:16240"/>
        <dbReference type="ChEBI" id="CHEBI:18421"/>
        <dbReference type="ChEBI" id="CHEBI:29033"/>
        <dbReference type="ChEBI" id="CHEBI:29034"/>
        <dbReference type="EC" id="1.15.1.2"/>
    </reaction>
</comment>
<accession>Q1MRP7</accession>
<dbReference type="HOGENOM" id="CLU_118960_1_0_7"/>
<dbReference type="NCBIfam" id="TIGR00332">
    <property type="entry name" value="neela_ferrous"/>
    <property type="match status" value="1"/>
</dbReference>
<dbReference type="CDD" id="cd00974">
    <property type="entry name" value="DSRD"/>
    <property type="match status" value="1"/>
</dbReference>
<comment type="subunit">
    <text evidence="3">Homodimer.</text>
</comment>
<evidence type="ECO:0000259" key="17">
    <source>
        <dbReference type="Pfam" id="PF06397"/>
    </source>
</evidence>
<keyword evidence="8 15" id="KW-0479">Metal-binding</keyword>
<evidence type="ECO:0000256" key="1">
    <source>
        <dbReference type="ARBA" id="ARBA00001973"/>
    </source>
</evidence>
<dbReference type="KEGG" id="lip:LI0273"/>
<dbReference type="Gene3D" id="2.20.28.100">
    <property type="entry name" value="Desulphoferrodoxin, N-terminal domain"/>
    <property type="match status" value="1"/>
</dbReference>
<evidence type="ECO:0000256" key="14">
    <source>
        <dbReference type="ARBA" id="ARBA00047448"/>
    </source>
</evidence>
<evidence type="ECO:0000256" key="11">
    <source>
        <dbReference type="ARBA" id="ARBA00023004"/>
    </source>
</evidence>
<dbReference type="Proteomes" id="UP000002430">
    <property type="component" value="Chromosome"/>
</dbReference>
<dbReference type="PANTHER" id="PTHR36541">
    <property type="entry name" value="SUPEROXIDE REDUCTASE-RELATED"/>
    <property type="match status" value="1"/>
</dbReference>
<evidence type="ECO:0000256" key="8">
    <source>
        <dbReference type="ARBA" id="ARBA00022723"/>
    </source>
</evidence>
<comment type="function">
    <text evidence="12">Catalyzes the one-electron reduction of superoxide anion radical to hydrogen peroxide at a nonheme ferrous iron center. Plays a fundamental role in case of oxidative stress via its superoxide detoxification activity.</text>
</comment>
<feature type="binding site" evidence="15">
    <location>
        <position position="36"/>
    </location>
    <ligand>
        <name>Fe cation</name>
        <dbReference type="ChEBI" id="CHEBI:24875"/>
        <label>1</label>
    </ligand>
</feature>
<dbReference type="InterPro" id="IPR036073">
    <property type="entry name" value="Desulfoferrodoxin_Fe-bd_dom_sf"/>
</dbReference>
<evidence type="ECO:0000256" key="13">
    <source>
        <dbReference type="ARBA" id="ARBA00031398"/>
    </source>
</evidence>
<dbReference type="EC" id="1.15.1.2" evidence="4"/>
<organism evidence="18 19">
    <name type="scientific">Lawsonia intracellularis (strain PHE/MN1-00)</name>
    <dbReference type="NCBI Taxonomy" id="363253"/>
    <lineage>
        <taxon>Bacteria</taxon>
        <taxon>Pseudomonadati</taxon>
        <taxon>Thermodesulfobacteriota</taxon>
        <taxon>Desulfovibrionia</taxon>
        <taxon>Desulfovibrionales</taxon>
        <taxon>Desulfovibrionaceae</taxon>
        <taxon>Lawsonia</taxon>
    </lineage>
</organism>
<dbReference type="SUPFAM" id="SSF57802">
    <property type="entry name" value="Rubredoxin-like"/>
    <property type="match status" value="1"/>
</dbReference>
<dbReference type="InterPro" id="IPR002742">
    <property type="entry name" value="Desulfoferrodoxin_Fe-bd_dom"/>
</dbReference>
<dbReference type="InterPro" id="IPR038094">
    <property type="entry name" value="Desulfoferrodoxin_N_sf"/>
</dbReference>
<evidence type="ECO:0000313" key="18">
    <source>
        <dbReference type="EMBL" id="CAJ54329.1"/>
    </source>
</evidence>
<gene>
    <name evidence="18" type="ordered locus">LI0273</name>
</gene>
<evidence type="ECO:0000256" key="4">
    <source>
        <dbReference type="ARBA" id="ARBA00012679"/>
    </source>
</evidence>
<comment type="cofactor">
    <cofactor evidence="15">
        <name>Fe(2+)</name>
        <dbReference type="ChEBI" id="CHEBI:29033"/>
    </cofactor>
    <text evidence="15">Binds 1 Fe(2+) ion per subunit. The iron ion 2 is coordinated via four histidines and one cysteine residue.</text>
</comment>
<feature type="binding site" evidence="15">
    <location>
        <position position="76"/>
    </location>
    <ligand>
        <name>Fe cation</name>
        <dbReference type="ChEBI" id="CHEBI:24875"/>
        <label>1</label>
    </ligand>
</feature>
<dbReference type="GO" id="GO:0050605">
    <property type="term" value="F:superoxide reductase activity"/>
    <property type="evidence" value="ECO:0007669"/>
    <property type="project" value="UniProtKB-EC"/>
</dbReference>
<evidence type="ECO:0000259" key="16">
    <source>
        <dbReference type="Pfam" id="PF01880"/>
    </source>
</evidence>
<evidence type="ECO:0000256" key="5">
    <source>
        <dbReference type="ARBA" id="ARBA00014839"/>
    </source>
</evidence>
<evidence type="ECO:0000256" key="9">
    <source>
        <dbReference type="ARBA" id="ARBA00022982"/>
    </source>
</evidence>
<evidence type="ECO:0000313" key="19">
    <source>
        <dbReference type="Proteomes" id="UP000002430"/>
    </source>
</evidence>
<feature type="binding site" evidence="15">
    <location>
        <position position="82"/>
    </location>
    <ligand>
        <name>Fe cation</name>
        <dbReference type="ChEBI" id="CHEBI:24875"/>
        <label>1</label>
    </ligand>
</feature>
<feature type="domain" description="Desulfoferrodoxin N-terminal" evidence="17">
    <location>
        <begin position="10"/>
        <end position="44"/>
    </location>
</feature>
<dbReference type="GO" id="GO:0019430">
    <property type="term" value="P:removal of superoxide radicals"/>
    <property type="evidence" value="ECO:0007669"/>
    <property type="project" value="InterPro"/>
</dbReference>
<evidence type="ECO:0000256" key="7">
    <source>
        <dbReference type="ARBA" id="ARBA00022575"/>
    </source>
</evidence>
<proteinExistence type="inferred from homology"/>
<feature type="binding site" evidence="15">
    <location>
        <position position="125"/>
    </location>
    <ligand>
        <name>Fe cation</name>
        <dbReference type="ChEBI" id="CHEBI:24875"/>
        <label>1</label>
    </ligand>
</feature>
<keyword evidence="19" id="KW-1185">Reference proteome</keyword>
<comment type="cofactor">
    <cofactor evidence="1">
        <name>Cu(2+)</name>
        <dbReference type="ChEBI" id="CHEBI:29036"/>
    </cofactor>
</comment>
<reference evidence="18 19" key="1">
    <citation type="submission" date="2005-11" db="EMBL/GenBank/DDBJ databases">
        <title>The complete genome sequence of Lawsonia intracellularis: the causative agent of proliferative enteropathy.</title>
        <authorList>
            <person name="Kaur K."/>
            <person name="Zhang Q."/>
            <person name="Beckler D."/>
            <person name="Munir S."/>
            <person name="Li L."/>
            <person name="Kinsley K."/>
            <person name="Herron L."/>
            <person name="Peterson A."/>
            <person name="May B."/>
            <person name="Singh S."/>
            <person name="Gebhart C."/>
            <person name="Kapur V."/>
        </authorList>
    </citation>
    <scope>NUCLEOTIDE SEQUENCE [LARGE SCALE GENOMIC DNA]</scope>
    <source>
        <strain evidence="18 19">PHE/MN1-00</strain>
    </source>
</reference>
<dbReference type="STRING" id="363253.LI0273"/>
<dbReference type="SUPFAM" id="SSF49367">
    <property type="entry name" value="Superoxide reductase-like"/>
    <property type="match status" value="1"/>
</dbReference>
<feature type="binding site" evidence="15">
    <location>
        <position position="128"/>
    </location>
    <ligand>
        <name>Fe cation</name>
        <dbReference type="ChEBI" id="CHEBI:24875"/>
        <label>1</label>
    </ligand>
</feature>
<dbReference type="AlphaFoldDB" id="Q1MRP7"/>
<evidence type="ECO:0000256" key="3">
    <source>
        <dbReference type="ARBA" id="ARBA00011738"/>
    </source>
</evidence>
<dbReference type="InterPro" id="IPR004462">
    <property type="entry name" value="Desulfoferrodoxin_N"/>
</dbReference>
<protein>
    <recommendedName>
        <fullName evidence="5">Desulfoferrodoxin</fullName>
        <ecNumber evidence="4">1.15.1.2</ecNumber>
    </recommendedName>
    <alternativeName>
        <fullName evidence="13">Superoxide reductase</fullName>
    </alternativeName>
</protein>
<keyword evidence="7" id="KW-0216">Detoxification</keyword>
<keyword evidence="11 15" id="KW-0408">Iron</keyword>
<dbReference type="InterPro" id="IPR051233">
    <property type="entry name" value="Desulfoferrodoxin_SOR"/>
</dbReference>
<dbReference type="NCBIfam" id="TIGR00319">
    <property type="entry name" value="desulf_FeS4"/>
    <property type="match status" value="1"/>
</dbReference>
<dbReference type="Pfam" id="PF06397">
    <property type="entry name" value="Desulfoferrod_N"/>
    <property type="match status" value="1"/>
</dbReference>
<comment type="cofactor">
    <cofactor evidence="15">
        <name>Fe(3+)</name>
        <dbReference type="ChEBI" id="CHEBI:29034"/>
    </cofactor>
    <text evidence="15">Binds 1 Fe(3+) ion per subunit. The iron ion 1 is coordinated via 4 cysteine residues.</text>
</comment>
<dbReference type="Pfam" id="PF01880">
    <property type="entry name" value="Desulfoferrodox"/>
    <property type="match status" value="1"/>
</dbReference>
<feature type="binding site" evidence="15">
    <location>
        <position position="37"/>
    </location>
    <ligand>
        <name>Fe cation</name>
        <dbReference type="ChEBI" id="CHEBI:24875"/>
        <label>1</label>
    </ligand>
</feature>
<keyword evidence="9" id="KW-0249">Electron transport</keyword>
<feature type="domain" description="Desulfoferrodoxin ferrous iron-binding" evidence="16">
    <location>
        <begin position="50"/>
        <end position="133"/>
    </location>
</feature>
<comment type="similarity">
    <text evidence="2">Belongs to the desulfoferrodoxin family.</text>
</comment>
<evidence type="ECO:0000256" key="15">
    <source>
        <dbReference type="PIRSR" id="PIRSR604793-1"/>
    </source>
</evidence>